<feature type="compositionally biased region" description="Basic and acidic residues" evidence="1">
    <location>
        <begin position="23"/>
        <end position="33"/>
    </location>
</feature>
<dbReference type="EMBL" id="BFEA01000714">
    <property type="protein sequence ID" value="GBG89063.1"/>
    <property type="molecule type" value="Genomic_DNA"/>
</dbReference>
<organism evidence="4 5">
    <name type="scientific">Chara braunii</name>
    <name type="common">Braun's stonewort</name>
    <dbReference type="NCBI Taxonomy" id="69332"/>
    <lineage>
        <taxon>Eukaryota</taxon>
        <taxon>Viridiplantae</taxon>
        <taxon>Streptophyta</taxon>
        <taxon>Charophyceae</taxon>
        <taxon>Charales</taxon>
        <taxon>Characeae</taxon>
        <taxon>Chara</taxon>
    </lineage>
</organism>
<dbReference type="SUPFAM" id="SSF53098">
    <property type="entry name" value="Ribonuclease H-like"/>
    <property type="match status" value="1"/>
</dbReference>
<feature type="compositionally biased region" description="Acidic residues" evidence="1">
    <location>
        <begin position="167"/>
        <end position="179"/>
    </location>
</feature>
<feature type="region of interest" description="Disordered" evidence="1">
    <location>
        <begin position="710"/>
        <end position="733"/>
    </location>
</feature>
<dbReference type="InterPro" id="IPR008906">
    <property type="entry name" value="HATC_C_dom"/>
</dbReference>
<gene>
    <name evidence="4" type="ORF">CBR_g48774</name>
</gene>
<feature type="compositionally biased region" description="Gly residues" evidence="1">
    <location>
        <begin position="1"/>
        <end position="10"/>
    </location>
</feature>
<evidence type="ECO:0000256" key="1">
    <source>
        <dbReference type="SAM" id="MobiDB-lite"/>
    </source>
</evidence>
<evidence type="ECO:0008006" key="6">
    <source>
        <dbReference type="Google" id="ProtNLM"/>
    </source>
</evidence>
<feature type="compositionally biased region" description="Acidic residues" evidence="1">
    <location>
        <begin position="710"/>
        <end position="726"/>
    </location>
</feature>
<dbReference type="Pfam" id="PF04937">
    <property type="entry name" value="DUF659"/>
    <property type="match status" value="1"/>
</dbReference>
<dbReference type="Proteomes" id="UP000265515">
    <property type="component" value="Unassembled WGS sequence"/>
</dbReference>
<proteinExistence type="predicted"/>
<feature type="region of interest" description="Disordered" evidence="1">
    <location>
        <begin position="167"/>
        <end position="218"/>
    </location>
</feature>
<keyword evidence="5" id="KW-1185">Reference proteome</keyword>
<reference evidence="4 5" key="1">
    <citation type="journal article" date="2018" name="Cell">
        <title>The Chara Genome: Secondary Complexity and Implications for Plant Terrestrialization.</title>
        <authorList>
            <person name="Nishiyama T."/>
            <person name="Sakayama H."/>
            <person name="Vries J.D."/>
            <person name="Buschmann H."/>
            <person name="Saint-Marcoux D."/>
            <person name="Ullrich K.K."/>
            <person name="Haas F.B."/>
            <person name="Vanderstraeten L."/>
            <person name="Becker D."/>
            <person name="Lang D."/>
            <person name="Vosolsobe S."/>
            <person name="Rombauts S."/>
            <person name="Wilhelmsson P.K.I."/>
            <person name="Janitza P."/>
            <person name="Kern R."/>
            <person name="Heyl A."/>
            <person name="Rumpler F."/>
            <person name="Villalobos L.I.A.C."/>
            <person name="Clay J.M."/>
            <person name="Skokan R."/>
            <person name="Toyoda A."/>
            <person name="Suzuki Y."/>
            <person name="Kagoshima H."/>
            <person name="Schijlen E."/>
            <person name="Tajeshwar N."/>
            <person name="Catarino B."/>
            <person name="Hetherington A.J."/>
            <person name="Saltykova A."/>
            <person name="Bonnot C."/>
            <person name="Breuninger H."/>
            <person name="Symeonidi A."/>
            <person name="Radhakrishnan G.V."/>
            <person name="Van Nieuwerburgh F."/>
            <person name="Deforce D."/>
            <person name="Chang C."/>
            <person name="Karol K.G."/>
            <person name="Hedrich R."/>
            <person name="Ulvskov P."/>
            <person name="Glockner G."/>
            <person name="Delwiche C.F."/>
            <person name="Petrasek J."/>
            <person name="Van de Peer Y."/>
            <person name="Friml J."/>
            <person name="Beilby M."/>
            <person name="Dolan L."/>
            <person name="Kohara Y."/>
            <person name="Sugano S."/>
            <person name="Fujiyama A."/>
            <person name="Delaux P.-M."/>
            <person name="Quint M."/>
            <person name="TheiBen G."/>
            <person name="Hagemann M."/>
            <person name="Harholt J."/>
            <person name="Dunand C."/>
            <person name="Zachgo S."/>
            <person name="Langdale J."/>
            <person name="Maumus F."/>
            <person name="Straeten D.V.D."/>
            <person name="Gould S.B."/>
            <person name="Rensing S.A."/>
        </authorList>
    </citation>
    <scope>NUCLEOTIDE SEQUENCE [LARGE SCALE GENOMIC DNA]</scope>
    <source>
        <strain evidence="4 5">S276</strain>
    </source>
</reference>
<evidence type="ECO:0000313" key="5">
    <source>
        <dbReference type="Proteomes" id="UP000265515"/>
    </source>
</evidence>
<feature type="compositionally biased region" description="Basic and acidic residues" evidence="1">
    <location>
        <begin position="204"/>
        <end position="214"/>
    </location>
</feature>
<dbReference type="Pfam" id="PF05699">
    <property type="entry name" value="Dimer_Tnp_hAT"/>
    <property type="match status" value="1"/>
</dbReference>
<comment type="caution">
    <text evidence="4">The sequence shown here is derived from an EMBL/GenBank/DDBJ whole genome shotgun (WGS) entry which is preliminary data.</text>
</comment>
<feature type="domain" description="DUF659" evidence="2">
    <location>
        <begin position="265"/>
        <end position="420"/>
    </location>
</feature>
<dbReference type="PANTHER" id="PTHR32166">
    <property type="entry name" value="OSJNBA0013A04.12 PROTEIN"/>
    <property type="match status" value="1"/>
</dbReference>
<sequence>MAGDESGGAGPTRRRLGSSSAGKGKEQVQHVPDKPSSSKSTQSTTTAMNKEATPATDPSLFQAKDEDEHKKLLKKNAVWKLVEQGQVACPAGRGEYWLRCRVCSKVFRGSSTKAIDHFLKVQKPCPFRMGEIVDEFVTQGDKVNPKDKNTRYLLQNFRGLSRDIEGGEEAAENASDAEDPSSWPVPPPVRGRSVPQVAAPIATTDDKAAARGDDGTGGGEACAKVVVVKTAGIAFNLKFLNFDTTQALHDAYWKVANAKSKVKLPTYKHMRTVMLDYIFLKVQKSINPLTACWDKTGCTFITDGSTDRKNRPVMNFLAAGEKGAVLVTTVYMTRRKKNAAALTKLWEQVIREIGLKWVNAIYTDNAEVNKKAAQILERRTDRDIARIPWVPCGAHCCTLLLKDLSSLPWVKDTVKTANTIVKFIRNHHATHEVRFGSVYQMLDRLEDRVEVLNEMVDGGSATKWRALRWSGEKLQKKNDLVYYNVRSENWWAKVRKIVAIMEPVYSLLKRMDREGVSPTNLVEFDDLIARKLANVVLTKKEREDVIGKVKDRMQMMRQPIHAAAFLLDPRRRDAGWLNKPNSALVQNALQERDVRLRTGGPCTVGMFQQATRRTPADWWTLHGGDVPALQQIAINVLGMWSTATPAERNWASRDFVHSKCKNSLSSESLEKLVYIHWNMQLLRVQNSKDNGYVDVWGSFFKPLMEPAAEDGAIEEPTEEETADNIEEEKREMI</sequence>
<feature type="domain" description="HAT C-terminal dimerisation" evidence="3">
    <location>
        <begin position="612"/>
        <end position="678"/>
    </location>
</feature>
<evidence type="ECO:0000259" key="3">
    <source>
        <dbReference type="Pfam" id="PF05699"/>
    </source>
</evidence>
<name>A0A388M3M2_CHABU</name>
<evidence type="ECO:0000313" key="4">
    <source>
        <dbReference type="EMBL" id="GBG89063.1"/>
    </source>
</evidence>
<dbReference type="OrthoDB" id="4951847at2759"/>
<evidence type="ECO:0000259" key="2">
    <source>
        <dbReference type="Pfam" id="PF04937"/>
    </source>
</evidence>
<protein>
    <recommendedName>
        <fullName evidence="6">DUF659 domain-containing protein</fullName>
    </recommendedName>
</protein>
<dbReference type="Gramene" id="GBG89063">
    <property type="protein sequence ID" value="GBG89063"/>
    <property type="gene ID" value="CBR_g48774"/>
</dbReference>
<accession>A0A388M3M2</accession>
<feature type="region of interest" description="Disordered" evidence="1">
    <location>
        <begin position="1"/>
        <end position="61"/>
    </location>
</feature>
<dbReference type="InterPro" id="IPR007021">
    <property type="entry name" value="DUF659"/>
</dbReference>
<feature type="compositionally biased region" description="Low complexity" evidence="1">
    <location>
        <begin position="37"/>
        <end position="46"/>
    </location>
</feature>
<dbReference type="GO" id="GO:0046983">
    <property type="term" value="F:protein dimerization activity"/>
    <property type="evidence" value="ECO:0007669"/>
    <property type="project" value="InterPro"/>
</dbReference>
<dbReference type="AlphaFoldDB" id="A0A388M3M2"/>
<dbReference type="InterPro" id="IPR012337">
    <property type="entry name" value="RNaseH-like_sf"/>
</dbReference>
<dbReference type="PANTHER" id="PTHR32166:SF123">
    <property type="entry name" value="BED-TYPE DOMAIN-CONTAINING PROTEIN"/>
    <property type="match status" value="1"/>
</dbReference>